<dbReference type="OMA" id="CMISLAA"/>
<reference evidence="10" key="1">
    <citation type="submission" date="2012-12" db="EMBL/GenBank/DDBJ databases">
        <authorList>
            <person name="Hellsten U."/>
            <person name="Grimwood J."/>
            <person name="Chapman J.A."/>
            <person name="Shapiro H."/>
            <person name="Aerts A."/>
            <person name="Otillar R.P."/>
            <person name="Terry A.Y."/>
            <person name="Boore J.L."/>
            <person name="Simakov O."/>
            <person name="Marletaz F."/>
            <person name="Cho S.-J."/>
            <person name="Edsinger-Gonzales E."/>
            <person name="Havlak P."/>
            <person name="Kuo D.-H."/>
            <person name="Larsson T."/>
            <person name="Lv J."/>
            <person name="Arendt D."/>
            <person name="Savage R."/>
            <person name="Osoegawa K."/>
            <person name="de Jong P."/>
            <person name="Lindberg D.R."/>
            <person name="Seaver E.C."/>
            <person name="Weisblat D.A."/>
            <person name="Putnam N.H."/>
            <person name="Grigoriev I.V."/>
            <person name="Rokhsar D.S."/>
        </authorList>
    </citation>
    <scope>NUCLEOTIDE SEQUENCE</scope>
    <source>
        <strain evidence="10">I ESC-2004</strain>
    </source>
</reference>
<name>R7UMV2_CAPTE</name>
<feature type="transmembrane region" description="Helical" evidence="7">
    <location>
        <begin position="240"/>
        <end position="264"/>
    </location>
</feature>
<dbReference type="EnsemblMetazoa" id="CapteT159744">
    <property type="protein sequence ID" value="CapteP159744"/>
    <property type="gene ID" value="CapteG159744"/>
</dbReference>
<dbReference type="PRINTS" id="PR00259">
    <property type="entry name" value="TMFOUR"/>
</dbReference>
<feature type="transmembrane region" description="Helical" evidence="7">
    <location>
        <begin position="25"/>
        <end position="50"/>
    </location>
</feature>
<evidence type="ECO:0000313" key="9">
    <source>
        <dbReference type="EnsemblMetazoa" id="CapteP159744"/>
    </source>
</evidence>
<reference evidence="8 10" key="2">
    <citation type="journal article" date="2013" name="Nature">
        <title>Insights into bilaterian evolution from three spiralian genomes.</title>
        <authorList>
            <person name="Simakov O."/>
            <person name="Marletaz F."/>
            <person name="Cho S.J."/>
            <person name="Edsinger-Gonzales E."/>
            <person name="Havlak P."/>
            <person name="Hellsten U."/>
            <person name="Kuo D.H."/>
            <person name="Larsson T."/>
            <person name="Lv J."/>
            <person name="Arendt D."/>
            <person name="Savage R."/>
            <person name="Osoegawa K."/>
            <person name="de Jong P."/>
            <person name="Grimwood J."/>
            <person name="Chapman J.A."/>
            <person name="Shapiro H."/>
            <person name="Aerts A."/>
            <person name="Otillar R.P."/>
            <person name="Terry A.Y."/>
            <person name="Boore J.L."/>
            <person name="Grigoriev I.V."/>
            <person name="Lindberg D.R."/>
            <person name="Seaver E.C."/>
            <person name="Weisblat D.A."/>
            <person name="Putnam N.H."/>
            <person name="Rokhsar D.S."/>
        </authorList>
    </citation>
    <scope>NUCLEOTIDE SEQUENCE</scope>
    <source>
        <strain evidence="8 10">I ESC-2004</strain>
    </source>
</reference>
<comment type="subcellular location">
    <subcellularLocation>
        <location evidence="1 7">Membrane</location>
        <topology evidence="1 7">Multi-pass membrane protein</topology>
    </subcellularLocation>
</comment>
<dbReference type="Gene3D" id="1.10.1450.10">
    <property type="entry name" value="Tetraspanin"/>
    <property type="match status" value="1"/>
</dbReference>
<organism evidence="8">
    <name type="scientific">Capitella teleta</name>
    <name type="common">Polychaete worm</name>
    <dbReference type="NCBI Taxonomy" id="283909"/>
    <lineage>
        <taxon>Eukaryota</taxon>
        <taxon>Metazoa</taxon>
        <taxon>Spiralia</taxon>
        <taxon>Lophotrochozoa</taxon>
        <taxon>Annelida</taxon>
        <taxon>Polychaeta</taxon>
        <taxon>Sedentaria</taxon>
        <taxon>Scolecida</taxon>
        <taxon>Capitellidae</taxon>
        <taxon>Capitella</taxon>
    </lineage>
</organism>
<dbReference type="AlphaFoldDB" id="R7UMV2"/>
<evidence type="ECO:0000256" key="7">
    <source>
        <dbReference type="RuleBase" id="RU361218"/>
    </source>
</evidence>
<dbReference type="GO" id="GO:0005886">
    <property type="term" value="C:plasma membrane"/>
    <property type="evidence" value="ECO:0007669"/>
    <property type="project" value="TreeGrafter"/>
</dbReference>
<evidence type="ECO:0000256" key="1">
    <source>
        <dbReference type="ARBA" id="ARBA00004141"/>
    </source>
</evidence>
<evidence type="ECO:0000256" key="3">
    <source>
        <dbReference type="ARBA" id="ARBA00022692"/>
    </source>
</evidence>
<dbReference type="Proteomes" id="UP000014760">
    <property type="component" value="Unassembled WGS sequence"/>
</dbReference>
<dbReference type="EMBL" id="KB301692">
    <property type="protein sequence ID" value="ELU05262.1"/>
    <property type="molecule type" value="Genomic_DNA"/>
</dbReference>
<evidence type="ECO:0000256" key="5">
    <source>
        <dbReference type="ARBA" id="ARBA00023136"/>
    </source>
</evidence>
<dbReference type="PANTHER" id="PTHR19282:SF431">
    <property type="entry name" value="TETRASPANIN 26A, ISOFORM B-RELATED"/>
    <property type="match status" value="1"/>
</dbReference>
<feature type="disulfide bond" evidence="6">
    <location>
        <begin position="161"/>
        <end position="177"/>
    </location>
</feature>
<evidence type="ECO:0000256" key="4">
    <source>
        <dbReference type="ARBA" id="ARBA00022989"/>
    </source>
</evidence>
<protein>
    <recommendedName>
        <fullName evidence="7">Tetraspanin</fullName>
    </recommendedName>
</protein>
<evidence type="ECO:0000313" key="8">
    <source>
        <dbReference type="EMBL" id="ELU05262.1"/>
    </source>
</evidence>
<dbReference type="PIRSF" id="PIRSF002419">
    <property type="entry name" value="Tetraspanin"/>
    <property type="match status" value="1"/>
</dbReference>
<dbReference type="InterPro" id="IPR008952">
    <property type="entry name" value="Tetraspanin_EC2_sf"/>
</dbReference>
<dbReference type="PANTHER" id="PTHR19282">
    <property type="entry name" value="TETRASPANIN"/>
    <property type="match status" value="1"/>
</dbReference>
<feature type="transmembrane region" description="Helical" evidence="7">
    <location>
        <begin position="103"/>
        <end position="123"/>
    </location>
</feature>
<dbReference type="STRING" id="283909.R7UMV2"/>
<dbReference type="SUPFAM" id="SSF48652">
    <property type="entry name" value="Tetraspanin"/>
    <property type="match status" value="1"/>
</dbReference>
<reference evidence="9" key="3">
    <citation type="submission" date="2015-06" db="UniProtKB">
        <authorList>
            <consortium name="EnsemblMetazoa"/>
        </authorList>
    </citation>
    <scope>IDENTIFICATION</scope>
</reference>
<comment type="similarity">
    <text evidence="2 7">Belongs to the tetraspanin (TM4SF) family.</text>
</comment>
<keyword evidence="4 7" id="KW-1133">Transmembrane helix</keyword>
<evidence type="ECO:0000256" key="6">
    <source>
        <dbReference type="PIRSR" id="PIRSR002419-1"/>
    </source>
</evidence>
<dbReference type="HOGENOM" id="CLU_055524_0_0_1"/>
<evidence type="ECO:0000256" key="2">
    <source>
        <dbReference type="ARBA" id="ARBA00006840"/>
    </source>
</evidence>
<keyword evidence="10" id="KW-1185">Reference proteome</keyword>
<keyword evidence="5 7" id="KW-0472">Membrane</keyword>
<dbReference type="InterPro" id="IPR018499">
    <property type="entry name" value="Tetraspanin/Peripherin"/>
</dbReference>
<feature type="transmembrane region" description="Helical" evidence="7">
    <location>
        <begin position="70"/>
        <end position="91"/>
    </location>
</feature>
<keyword evidence="6" id="KW-1015">Disulfide bond</keyword>
<dbReference type="Pfam" id="PF00335">
    <property type="entry name" value="Tetraspanin"/>
    <property type="match status" value="1"/>
</dbReference>
<keyword evidence="3 7" id="KW-0812">Transmembrane</keyword>
<evidence type="ECO:0000313" key="10">
    <source>
        <dbReference type="Proteomes" id="UP000014760"/>
    </source>
</evidence>
<dbReference type="OrthoDB" id="2014092at2759"/>
<sequence length="286" mass="32310">MDDEMDELSSYKTTWKQRCGQCSFWIKYIIFVINFFVWVCGVSLVIIGAWARLQKAEFGSIDNLSTDPAFFLLLLGFLTIVISSFGCFGALRENICLLKTFSLSIVVMFLLEVVGGILTFVFLDQFQNHLISYMRKAIVIYQDDKDLKNGLDFIQKSFSCCGALSYNDWELNMYHNCSSPSHFSCGVPSSCCKLQIGTMAASVNAQCGFRSRIEGDIYASHSIHIKGCIEPLMNLLKENMLVIGILAFTVGFVELVSIILAHLLMRMLLQFHPPIREEITLSHLNQ</sequence>
<dbReference type="InterPro" id="IPR000301">
    <property type="entry name" value="Tetraspanin_animals"/>
</dbReference>
<accession>R7UMV2</accession>
<dbReference type="EMBL" id="AMQN01007914">
    <property type="status" value="NOT_ANNOTATED_CDS"/>
    <property type="molecule type" value="Genomic_DNA"/>
</dbReference>
<proteinExistence type="inferred from homology"/>
<gene>
    <name evidence="8" type="ORF">CAPTEDRAFT_159744</name>
</gene>